<dbReference type="EMBL" id="BAAAXF010000014">
    <property type="protein sequence ID" value="GAA3494155.1"/>
    <property type="molecule type" value="Genomic_DNA"/>
</dbReference>
<dbReference type="Pfam" id="PF13460">
    <property type="entry name" value="NAD_binding_10"/>
    <property type="match status" value="1"/>
</dbReference>
<sequence>MTVLVTGATGAVGRHVVDGLVAAGAPVRALTRDPAAAGLPPGVEVFQGDLEQPETLTAALDGVEKLYLFPVPGTAREVVALAKEAGVRRIVVLSSSSVLDTSGDNHSGEHHRAVERAVEESGIDHTFVRPDEFATNVLWKWGHSIRTEGVVRAPYGNAPRVLIHEADVAAVAVTALLEDGHTGQAYVLTGPEAVTQADQVRAIADAVGHPIVFEEITPDEAREQMGRVMPPPVVEMVLGYLADAVAHPPVPLDTVEKVTGRPARTFARWAADHAADFARTTEAVAAV</sequence>
<dbReference type="GeneID" id="97388235"/>
<keyword evidence="3" id="KW-1185">Reference proteome</keyword>
<feature type="domain" description="NAD(P)-binding" evidence="1">
    <location>
        <begin position="7"/>
        <end position="178"/>
    </location>
</feature>
<dbReference type="SUPFAM" id="SSF51735">
    <property type="entry name" value="NAD(P)-binding Rossmann-fold domains"/>
    <property type="match status" value="1"/>
</dbReference>
<dbReference type="InterPro" id="IPR051604">
    <property type="entry name" value="Ergot_Alk_Oxidoreductase"/>
</dbReference>
<dbReference type="PANTHER" id="PTHR43162">
    <property type="match status" value="1"/>
</dbReference>
<protein>
    <submittedName>
        <fullName evidence="2">NAD(P)H-binding protein</fullName>
    </submittedName>
</protein>
<dbReference type="Proteomes" id="UP001501455">
    <property type="component" value="Unassembled WGS sequence"/>
</dbReference>
<proteinExistence type="predicted"/>
<dbReference type="InterPro" id="IPR016040">
    <property type="entry name" value="NAD(P)-bd_dom"/>
</dbReference>
<dbReference type="InterPro" id="IPR036291">
    <property type="entry name" value="NAD(P)-bd_dom_sf"/>
</dbReference>
<dbReference type="Gene3D" id="3.40.50.720">
    <property type="entry name" value="NAD(P)-binding Rossmann-like Domain"/>
    <property type="match status" value="1"/>
</dbReference>
<dbReference type="PANTHER" id="PTHR43162:SF1">
    <property type="entry name" value="PRESTALK A DIFFERENTIATION PROTEIN A"/>
    <property type="match status" value="1"/>
</dbReference>
<reference evidence="3" key="1">
    <citation type="journal article" date="2019" name="Int. J. Syst. Evol. Microbiol.">
        <title>The Global Catalogue of Microorganisms (GCM) 10K type strain sequencing project: providing services to taxonomists for standard genome sequencing and annotation.</title>
        <authorList>
            <consortium name="The Broad Institute Genomics Platform"/>
            <consortium name="The Broad Institute Genome Sequencing Center for Infectious Disease"/>
            <person name="Wu L."/>
            <person name="Ma J."/>
        </authorList>
    </citation>
    <scope>NUCLEOTIDE SEQUENCE [LARGE SCALE GENOMIC DNA]</scope>
    <source>
        <strain evidence="3">JCM 4816</strain>
    </source>
</reference>
<evidence type="ECO:0000313" key="3">
    <source>
        <dbReference type="Proteomes" id="UP001501455"/>
    </source>
</evidence>
<evidence type="ECO:0000313" key="2">
    <source>
        <dbReference type="EMBL" id="GAA3494155.1"/>
    </source>
</evidence>
<dbReference type="RefSeq" id="WP_167743295.1">
    <property type="nucleotide sequence ID" value="NZ_BAAAXF010000014.1"/>
</dbReference>
<organism evidence="2 3">
    <name type="scientific">Streptomyces prasinosporus</name>
    <dbReference type="NCBI Taxonomy" id="68256"/>
    <lineage>
        <taxon>Bacteria</taxon>
        <taxon>Bacillati</taxon>
        <taxon>Actinomycetota</taxon>
        <taxon>Actinomycetes</taxon>
        <taxon>Kitasatosporales</taxon>
        <taxon>Streptomycetaceae</taxon>
        <taxon>Streptomyces</taxon>
        <taxon>Streptomyces albogriseolus group</taxon>
    </lineage>
</organism>
<name>A0ABP6TG76_9ACTN</name>
<comment type="caution">
    <text evidence="2">The sequence shown here is derived from an EMBL/GenBank/DDBJ whole genome shotgun (WGS) entry which is preliminary data.</text>
</comment>
<accession>A0ABP6TG76</accession>
<evidence type="ECO:0000259" key="1">
    <source>
        <dbReference type="Pfam" id="PF13460"/>
    </source>
</evidence>
<gene>
    <name evidence="2" type="ORF">GCM10019016_012540</name>
</gene>